<feature type="region of interest" description="Disordered" evidence="5">
    <location>
        <begin position="1"/>
        <end position="21"/>
    </location>
</feature>
<evidence type="ECO:0000256" key="1">
    <source>
        <dbReference type="ARBA" id="ARBA00022723"/>
    </source>
</evidence>
<keyword evidence="8" id="KW-1185">Reference proteome</keyword>
<dbReference type="InterPro" id="IPR036236">
    <property type="entry name" value="Znf_C2H2_sf"/>
</dbReference>
<dbReference type="GO" id="GO:0006357">
    <property type="term" value="P:regulation of transcription by RNA polymerase II"/>
    <property type="evidence" value="ECO:0007669"/>
    <property type="project" value="TreeGrafter"/>
</dbReference>
<dbReference type="GO" id="GO:0005634">
    <property type="term" value="C:nucleus"/>
    <property type="evidence" value="ECO:0007669"/>
    <property type="project" value="TreeGrafter"/>
</dbReference>
<feature type="domain" description="BED-type" evidence="6">
    <location>
        <begin position="71"/>
        <end position="137"/>
    </location>
</feature>
<keyword evidence="1" id="KW-0479">Metal-binding</keyword>
<feature type="region of interest" description="Disordered" evidence="5">
    <location>
        <begin position="44"/>
        <end position="69"/>
    </location>
</feature>
<dbReference type="GO" id="GO:0008270">
    <property type="term" value="F:zinc ion binding"/>
    <property type="evidence" value="ECO:0007669"/>
    <property type="project" value="UniProtKB-KW"/>
</dbReference>
<dbReference type="InterPro" id="IPR053031">
    <property type="entry name" value="Cuticle_assoc_protein"/>
</dbReference>
<comment type="caution">
    <text evidence="7">The sequence shown here is derived from an EMBL/GenBank/DDBJ whole genome shotgun (WGS) entry which is preliminary data.</text>
</comment>
<keyword evidence="2 4" id="KW-0863">Zinc-finger</keyword>
<evidence type="ECO:0000313" key="8">
    <source>
        <dbReference type="Proteomes" id="UP001428341"/>
    </source>
</evidence>
<evidence type="ECO:0000313" key="7">
    <source>
        <dbReference type="EMBL" id="KAK9208493.1"/>
    </source>
</evidence>
<gene>
    <name evidence="7" type="ORF">WN944_000850</name>
</gene>
<dbReference type="SMART" id="SM00614">
    <property type="entry name" value="ZnF_BED"/>
    <property type="match status" value="1"/>
</dbReference>
<evidence type="ECO:0000256" key="4">
    <source>
        <dbReference type="PROSITE-ProRule" id="PRU00027"/>
    </source>
</evidence>
<dbReference type="InterPro" id="IPR003656">
    <property type="entry name" value="Znf_BED"/>
</dbReference>
<dbReference type="PANTHER" id="PTHR34396:SF25">
    <property type="entry name" value="BOUNDARY ELEMENT ASSOCIATED FACTOR"/>
    <property type="match status" value="1"/>
</dbReference>
<proteinExistence type="predicted"/>
<organism evidence="7 8">
    <name type="scientific">Citrus x changshan-huyou</name>
    <dbReference type="NCBI Taxonomy" id="2935761"/>
    <lineage>
        <taxon>Eukaryota</taxon>
        <taxon>Viridiplantae</taxon>
        <taxon>Streptophyta</taxon>
        <taxon>Embryophyta</taxon>
        <taxon>Tracheophyta</taxon>
        <taxon>Spermatophyta</taxon>
        <taxon>Magnoliopsida</taxon>
        <taxon>eudicotyledons</taxon>
        <taxon>Gunneridae</taxon>
        <taxon>Pentapetalae</taxon>
        <taxon>rosids</taxon>
        <taxon>malvids</taxon>
        <taxon>Sapindales</taxon>
        <taxon>Rutaceae</taxon>
        <taxon>Aurantioideae</taxon>
        <taxon>Citrus</taxon>
    </lineage>
</organism>
<evidence type="ECO:0000256" key="3">
    <source>
        <dbReference type="ARBA" id="ARBA00022833"/>
    </source>
</evidence>
<keyword evidence="3" id="KW-0862">Zinc</keyword>
<dbReference type="PANTHER" id="PTHR34396">
    <property type="entry name" value="OS03G0264950 PROTEIN-RELATED"/>
    <property type="match status" value="1"/>
</dbReference>
<dbReference type="Pfam" id="PF02892">
    <property type="entry name" value="zf-BED"/>
    <property type="match status" value="1"/>
</dbReference>
<name>A0AAP0MFB5_9ROSI</name>
<dbReference type="Proteomes" id="UP001428341">
    <property type="component" value="Unassembled WGS sequence"/>
</dbReference>
<dbReference type="EMBL" id="JBCGBO010000004">
    <property type="protein sequence ID" value="KAK9208493.1"/>
    <property type="molecule type" value="Genomic_DNA"/>
</dbReference>
<evidence type="ECO:0000256" key="5">
    <source>
        <dbReference type="SAM" id="MobiDB-lite"/>
    </source>
</evidence>
<protein>
    <recommendedName>
        <fullName evidence="6">BED-type domain-containing protein</fullName>
    </recommendedName>
</protein>
<reference evidence="7 8" key="1">
    <citation type="submission" date="2024-05" db="EMBL/GenBank/DDBJ databases">
        <title>Haplotype-resolved chromosome-level genome assembly of Huyou (Citrus changshanensis).</title>
        <authorList>
            <person name="Miao C."/>
            <person name="Chen W."/>
            <person name="Wu Y."/>
            <person name="Wang L."/>
            <person name="Zhao S."/>
            <person name="Grierson D."/>
            <person name="Xu C."/>
            <person name="Chen K."/>
        </authorList>
    </citation>
    <scope>NUCLEOTIDE SEQUENCE [LARGE SCALE GENOMIC DNA]</scope>
    <source>
        <strain evidence="7">01-14</strain>
        <tissue evidence="7">Leaf</tissue>
    </source>
</reference>
<accession>A0AAP0MFB5</accession>
<evidence type="ECO:0000256" key="2">
    <source>
        <dbReference type="ARBA" id="ARBA00022771"/>
    </source>
</evidence>
<evidence type="ECO:0000259" key="6">
    <source>
        <dbReference type="PROSITE" id="PS50808"/>
    </source>
</evidence>
<dbReference type="PROSITE" id="PS50808">
    <property type="entry name" value="ZF_BED"/>
    <property type="match status" value="1"/>
</dbReference>
<sequence length="160" mass="17839">MENEQRIDLDASEKSDESVCVRVRTESENDYDTAVELEPNSTAAVQGSSCGRGRRGNINPVTSQKRDGRGRVVSDAWNHFKKVKLGEEVQAICNYCGLVMQGHYSRGTNHLINHAKRCPKRSFKNVQQMHLSFSSKVDGSTSLSNCSSESKWDMATVKLL</sequence>
<dbReference type="AlphaFoldDB" id="A0AAP0MFB5"/>
<dbReference type="GO" id="GO:1990837">
    <property type="term" value="F:sequence-specific double-stranded DNA binding"/>
    <property type="evidence" value="ECO:0007669"/>
    <property type="project" value="TreeGrafter"/>
</dbReference>
<dbReference type="SUPFAM" id="SSF57667">
    <property type="entry name" value="beta-beta-alpha zinc fingers"/>
    <property type="match status" value="1"/>
</dbReference>